<organism evidence="5 6">
    <name type="scientific">Anaeramoeba flamelloides</name>
    <dbReference type="NCBI Taxonomy" id="1746091"/>
    <lineage>
        <taxon>Eukaryota</taxon>
        <taxon>Metamonada</taxon>
        <taxon>Anaeramoebidae</taxon>
        <taxon>Anaeramoeba</taxon>
    </lineage>
</organism>
<dbReference type="Pfam" id="PF00651">
    <property type="entry name" value="BTB"/>
    <property type="match status" value="1"/>
</dbReference>
<dbReference type="CDD" id="cd18186">
    <property type="entry name" value="BTB_POZ_ZBTB_KLHL-like"/>
    <property type="match status" value="1"/>
</dbReference>
<gene>
    <name evidence="5" type="ORF">M0812_20485</name>
</gene>
<dbReference type="SMART" id="SM00175">
    <property type="entry name" value="RAB"/>
    <property type="match status" value="1"/>
</dbReference>
<evidence type="ECO:0000256" key="3">
    <source>
        <dbReference type="SAM" id="MobiDB-lite"/>
    </source>
</evidence>
<evidence type="ECO:0000313" key="5">
    <source>
        <dbReference type="EMBL" id="KAJ3431573.1"/>
    </source>
</evidence>
<dbReference type="PRINTS" id="PR00449">
    <property type="entry name" value="RASTRNSFRMNG"/>
</dbReference>
<name>A0AAV7YP55_9EUKA</name>
<sequence length="512" mass="60235">MGSSQTKKNEQRKNQNKVNPKDQNNKKQMKYLNQDDFFEKSIPNFLDHRLKIQKHLLKIIFVGDQSCGKSCLLEKFYRNTFFENYSPTIGIDFKTLNYTFWDQMFTLQIWDLGGDSRYKSINLAYYCKSDAVILIFDISNKYSFAKIEENIQSVYKFAPRDVSILLVGTKCDLEEKGEVSIQEIQDFVEKYKLYYLETSAKNGTNVKLMFQIQVAQLIDKWRAEKYPEYKSYNLTPTLIQKLHISSYVKDFQMIYNQGEFTDYEIKGIKVHKAVVEARIKKPIEDIKLVLNRYNENEIKLFFDWVYELNCFNLNKTLIHTICQKLGIFNFQKKKFIEDLSKLYEVNKTKDFCILAKNTDNNFKEVELKVKLEKGGEEEDGDDNDQDDEDEDEGEDGDDEDEDSENGIGGEEIPKIPVHKIILIARSGLFRNLFKSMKESLNQVSDYSNRSKDTLECLIEFLYTDKITFTSDMNSKLIIKELEGAVDFYQLNERSKLIKILNKYNEKKKKNEN</sequence>
<feature type="compositionally biased region" description="Acidic residues" evidence="3">
    <location>
        <begin position="375"/>
        <end position="404"/>
    </location>
</feature>
<dbReference type="SUPFAM" id="SSF54695">
    <property type="entry name" value="POZ domain"/>
    <property type="match status" value="1"/>
</dbReference>
<dbReference type="InterPro" id="IPR000210">
    <property type="entry name" value="BTB/POZ_dom"/>
</dbReference>
<dbReference type="PROSITE" id="PS51420">
    <property type="entry name" value="RHO"/>
    <property type="match status" value="1"/>
</dbReference>
<dbReference type="AlphaFoldDB" id="A0AAV7YP55"/>
<dbReference type="NCBIfam" id="TIGR00231">
    <property type="entry name" value="small_GTP"/>
    <property type="match status" value="1"/>
</dbReference>
<reference evidence="5" key="1">
    <citation type="submission" date="2022-08" db="EMBL/GenBank/DDBJ databases">
        <title>Novel sulphate-reducing endosymbionts in the free-living metamonad Anaeramoeba.</title>
        <authorList>
            <person name="Jerlstrom-Hultqvist J."/>
            <person name="Cepicka I."/>
            <person name="Gallot-Lavallee L."/>
            <person name="Salas-Leiva D."/>
            <person name="Curtis B.A."/>
            <person name="Zahonova K."/>
            <person name="Pipaliya S."/>
            <person name="Dacks J."/>
            <person name="Roger A.J."/>
        </authorList>
    </citation>
    <scope>NUCLEOTIDE SEQUENCE</scope>
    <source>
        <strain evidence="5">Busselton2</strain>
    </source>
</reference>
<dbReference type="Pfam" id="PF00071">
    <property type="entry name" value="Ras"/>
    <property type="match status" value="1"/>
</dbReference>
<dbReference type="PANTHER" id="PTHR47977">
    <property type="entry name" value="RAS-RELATED PROTEIN RAB"/>
    <property type="match status" value="1"/>
</dbReference>
<dbReference type="InterPro" id="IPR011333">
    <property type="entry name" value="SKP1/BTB/POZ_sf"/>
</dbReference>
<dbReference type="PROSITE" id="PS50097">
    <property type="entry name" value="BTB"/>
    <property type="match status" value="1"/>
</dbReference>
<dbReference type="GO" id="GO:0005525">
    <property type="term" value="F:GTP binding"/>
    <property type="evidence" value="ECO:0007669"/>
    <property type="project" value="UniProtKB-KW"/>
</dbReference>
<dbReference type="Gene3D" id="3.40.50.300">
    <property type="entry name" value="P-loop containing nucleotide triphosphate hydrolases"/>
    <property type="match status" value="1"/>
</dbReference>
<keyword evidence="2" id="KW-0342">GTP-binding</keyword>
<dbReference type="InterPro" id="IPR027417">
    <property type="entry name" value="P-loop_NTPase"/>
</dbReference>
<dbReference type="InterPro" id="IPR050227">
    <property type="entry name" value="Rab"/>
</dbReference>
<keyword evidence="1" id="KW-0547">Nucleotide-binding</keyword>
<dbReference type="SUPFAM" id="SSF52540">
    <property type="entry name" value="P-loop containing nucleoside triphosphate hydrolases"/>
    <property type="match status" value="1"/>
</dbReference>
<feature type="region of interest" description="Disordered" evidence="3">
    <location>
        <begin position="1"/>
        <end position="26"/>
    </location>
</feature>
<dbReference type="Gene3D" id="3.30.710.10">
    <property type="entry name" value="Potassium Channel Kv1.1, Chain A"/>
    <property type="match status" value="1"/>
</dbReference>
<dbReference type="GO" id="GO:0003924">
    <property type="term" value="F:GTPase activity"/>
    <property type="evidence" value="ECO:0007669"/>
    <property type="project" value="InterPro"/>
</dbReference>
<evidence type="ECO:0000313" key="6">
    <source>
        <dbReference type="Proteomes" id="UP001146793"/>
    </source>
</evidence>
<feature type="region of interest" description="Disordered" evidence="3">
    <location>
        <begin position="373"/>
        <end position="411"/>
    </location>
</feature>
<dbReference type="PROSITE" id="PS51421">
    <property type="entry name" value="RAS"/>
    <property type="match status" value="1"/>
</dbReference>
<dbReference type="PROSITE" id="PS51417">
    <property type="entry name" value="ARF"/>
    <property type="match status" value="1"/>
</dbReference>
<feature type="domain" description="BTB" evidence="4">
    <location>
        <begin position="415"/>
        <end position="470"/>
    </location>
</feature>
<dbReference type="PROSITE" id="PS51419">
    <property type="entry name" value="RAB"/>
    <property type="match status" value="1"/>
</dbReference>
<evidence type="ECO:0000256" key="1">
    <source>
        <dbReference type="ARBA" id="ARBA00022741"/>
    </source>
</evidence>
<dbReference type="SMART" id="SM00173">
    <property type="entry name" value="RAS"/>
    <property type="match status" value="1"/>
</dbReference>
<dbReference type="InterPro" id="IPR005225">
    <property type="entry name" value="Small_GTP-bd"/>
</dbReference>
<dbReference type="SMART" id="SM00174">
    <property type="entry name" value="RHO"/>
    <property type="match status" value="1"/>
</dbReference>
<dbReference type="FunFam" id="3.40.50.300:FF:001329">
    <property type="entry name" value="Small GTP-binding protein, putative"/>
    <property type="match status" value="1"/>
</dbReference>
<dbReference type="Proteomes" id="UP001146793">
    <property type="component" value="Unassembled WGS sequence"/>
</dbReference>
<accession>A0AAV7YP55</accession>
<dbReference type="CDD" id="cd00154">
    <property type="entry name" value="Rab"/>
    <property type="match status" value="1"/>
</dbReference>
<proteinExistence type="predicted"/>
<evidence type="ECO:0000259" key="4">
    <source>
        <dbReference type="PROSITE" id="PS50097"/>
    </source>
</evidence>
<dbReference type="InterPro" id="IPR001806">
    <property type="entry name" value="Small_GTPase"/>
</dbReference>
<dbReference type="SMART" id="SM00176">
    <property type="entry name" value="RAN"/>
    <property type="match status" value="1"/>
</dbReference>
<protein>
    <submittedName>
        <fullName evidence="5">Ras-related protein rab-37</fullName>
    </submittedName>
</protein>
<feature type="compositionally biased region" description="Basic and acidic residues" evidence="3">
    <location>
        <begin position="7"/>
        <end position="25"/>
    </location>
</feature>
<dbReference type="EMBL" id="JANTQA010000047">
    <property type="protein sequence ID" value="KAJ3431573.1"/>
    <property type="molecule type" value="Genomic_DNA"/>
</dbReference>
<comment type="caution">
    <text evidence="5">The sequence shown here is derived from an EMBL/GenBank/DDBJ whole genome shotgun (WGS) entry which is preliminary data.</text>
</comment>
<evidence type="ECO:0000256" key="2">
    <source>
        <dbReference type="ARBA" id="ARBA00023134"/>
    </source>
</evidence>